<proteinExistence type="inferred from homology"/>
<comment type="caution">
    <text evidence="9">The sequence shown here is derived from an EMBL/GenBank/DDBJ whole genome shotgun (WGS) entry which is preliminary data.</text>
</comment>
<dbReference type="InterPro" id="IPR049177">
    <property type="entry name" value="MgtC_SapB_SrpB_YhiD_N"/>
</dbReference>
<dbReference type="Proteomes" id="UP001568894">
    <property type="component" value="Unassembled WGS sequence"/>
</dbReference>
<name>A0ABV4KFR2_9FLAO</name>
<accession>A0ABV4KFR2</accession>
<feature type="transmembrane region" description="Helical" evidence="7">
    <location>
        <begin position="67"/>
        <end position="85"/>
    </location>
</feature>
<evidence type="ECO:0000256" key="6">
    <source>
        <dbReference type="ARBA" id="ARBA00023136"/>
    </source>
</evidence>
<evidence type="ECO:0000313" key="9">
    <source>
        <dbReference type="EMBL" id="MEZ7516111.1"/>
    </source>
</evidence>
<keyword evidence="5 7" id="KW-1133">Transmembrane helix</keyword>
<comment type="similarity">
    <text evidence="2">Belongs to the MgtC/SapB family.</text>
</comment>
<dbReference type="RefSeq" id="WP_371571112.1">
    <property type="nucleotide sequence ID" value="NZ_JASMRN010000010.1"/>
</dbReference>
<feature type="transmembrane region" description="Helical" evidence="7">
    <location>
        <begin position="7"/>
        <end position="25"/>
    </location>
</feature>
<dbReference type="PANTHER" id="PTHR33778">
    <property type="entry name" value="PROTEIN MGTC"/>
    <property type="match status" value="1"/>
</dbReference>
<evidence type="ECO:0000256" key="4">
    <source>
        <dbReference type="ARBA" id="ARBA00022692"/>
    </source>
</evidence>
<keyword evidence="3" id="KW-1003">Cell membrane</keyword>
<dbReference type="PRINTS" id="PR01837">
    <property type="entry name" value="MGTCSAPBPROT"/>
</dbReference>
<sequence>MEIKFEGIIIAQLFIAFILGAIVGLEREGHGNENAAGIRTYAAVTLGAALFTLIGIHSDDPTASGRIVANIVTGIGFLGAGIMYQDKAKGLTHGLTTASSVWATAAVGVAVAYNLYFIAVAATGAIYFLLALHHFKWYIRFKEKIAHTNNNQSTAKSD</sequence>
<keyword evidence="4 7" id="KW-0812">Transmembrane</keyword>
<keyword evidence="6 7" id="KW-0472">Membrane</keyword>
<feature type="transmembrane region" description="Helical" evidence="7">
    <location>
        <begin position="105"/>
        <end position="132"/>
    </location>
</feature>
<evidence type="ECO:0000313" key="10">
    <source>
        <dbReference type="Proteomes" id="UP001568894"/>
    </source>
</evidence>
<gene>
    <name evidence="9" type="ORF">QO192_12565</name>
</gene>
<evidence type="ECO:0000256" key="3">
    <source>
        <dbReference type="ARBA" id="ARBA00022475"/>
    </source>
</evidence>
<evidence type="ECO:0000256" key="5">
    <source>
        <dbReference type="ARBA" id="ARBA00022989"/>
    </source>
</evidence>
<feature type="domain" description="MgtC/SapB/SrpB/YhiD N-terminal" evidence="8">
    <location>
        <begin position="13"/>
        <end position="133"/>
    </location>
</feature>
<keyword evidence="10" id="KW-1185">Reference proteome</keyword>
<dbReference type="Pfam" id="PF02308">
    <property type="entry name" value="MgtC"/>
    <property type="match status" value="1"/>
</dbReference>
<evidence type="ECO:0000256" key="2">
    <source>
        <dbReference type="ARBA" id="ARBA00009298"/>
    </source>
</evidence>
<organism evidence="9 10">
    <name type="scientific">Flavobacterium frigidarium</name>
    <dbReference type="NCBI Taxonomy" id="99286"/>
    <lineage>
        <taxon>Bacteria</taxon>
        <taxon>Pseudomonadati</taxon>
        <taxon>Bacteroidota</taxon>
        <taxon>Flavobacteriia</taxon>
        <taxon>Flavobacteriales</taxon>
        <taxon>Flavobacteriaceae</taxon>
        <taxon>Flavobacterium</taxon>
    </lineage>
</organism>
<dbReference type="PANTHER" id="PTHR33778:SF1">
    <property type="entry name" value="MAGNESIUM TRANSPORTER YHID-RELATED"/>
    <property type="match status" value="1"/>
</dbReference>
<protein>
    <submittedName>
        <fullName evidence="9">MgtC/SapB family protein</fullName>
    </submittedName>
</protein>
<dbReference type="InterPro" id="IPR003416">
    <property type="entry name" value="MgtC/SapB/SrpB/YhiD_fam"/>
</dbReference>
<reference evidence="9 10" key="1">
    <citation type="submission" date="2023-05" db="EMBL/GenBank/DDBJ databases">
        <title>Adaptations of aquatic viruses from atmosphere-close ecosystems of the Central Arctic Ocean.</title>
        <authorList>
            <person name="Rahlff J."/>
            <person name="Holmfeldt K."/>
        </authorList>
    </citation>
    <scope>NUCLEOTIDE SEQUENCE [LARGE SCALE GENOMIC DNA]</scope>
    <source>
        <strain evidence="9 10">Arc14</strain>
    </source>
</reference>
<evidence type="ECO:0000256" key="7">
    <source>
        <dbReference type="SAM" id="Phobius"/>
    </source>
</evidence>
<evidence type="ECO:0000256" key="1">
    <source>
        <dbReference type="ARBA" id="ARBA00004651"/>
    </source>
</evidence>
<dbReference type="EMBL" id="JASMRN010000010">
    <property type="protein sequence ID" value="MEZ7516111.1"/>
    <property type="molecule type" value="Genomic_DNA"/>
</dbReference>
<comment type="subcellular location">
    <subcellularLocation>
        <location evidence="1">Cell membrane</location>
        <topology evidence="1">Multi-pass membrane protein</topology>
    </subcellularLocation>
</comment>
<evidence type="ECO:0000259" key="8">
    <source>
        <dbReference type="Pfam" id="PF02308"/>
    </source>
</evidence>
<feature type="transmembrane region" description="Helical" evidence="7">
    <location>
        <begin position="37"/>
        <end position="55"/>
    </location>
</feature>